<proteinExistence type="predicted"/>
<dbReference type="RefSeq" id="WP_258332873.1">
    <property type="nucleotide sequence ID" value="NZ_JAPTGG010000018.1"/>
</dbReference>
<dbReference type="InterPro" id="IPR014347">
    <property type="entry name" value="Tautomerase/MIF_sf"/>
</dbReference>
<sequence length="134" mass="15148">MPHFILEHSSNIDDELLALDQLFEKLHNAALDTGLYPLAGIRSRAHRCDKFRVANGNPNYAFLHLQVKIGAGRSDEEKQSSAQAFFKVLSEHLAPIQQQQGLGISFELNELPEVLKYNLNNLREHLSLESAQEK</sequence>
<evidence type="ECO:0000313" key="1">
    <source>
        <dbReference type="EMBL" id="MCZ0866923.1"/>
    </source>
</evidence>
<dbReference type="EMBL" id="JAPTGG010000018">
    <property type="protein sequence ID" value="MCZ0866923.1"/>
    <property type="molecule type" value="Genomic_DNA"/>
</dbReference>
<dbReference type="PANTHER" id="PTHR37950">
    <property type="entry name" value="4-HYDROXYPHENYLACETATE CATABOLISM PROTEIN"/>
    <property type="match status" value="1"/>
</dbReference>
<dbReference type="Pfam" id="PF02962">
    <property type="entry name" value="CHMI"/>
    <property type="match status" value="1"/>
</dbReference>
<dbReference type="Proteomes" id="UP001069090">
    <property type="component" value="Unassembled WGS sequence"/>
</dbReference>
<keyword evidence="2" id="KW-1185">Reference proteome</keyword>
<dbReference type="CDD" id="cd00580">
    <property type="entry name" value="CHMI"/>
    <property type="match status" value="1"/>
</dbReference>
<dbReference type="AlphaFoldDB" id="A0A9J6RQR9"/>
<reference evidence="1 2" key="1">
    <citation type="submission" date="2022-12" db="EMBL/GenBank/DDBJ databases">
        <title>Dasania phycosphaerae sp. nov., isolated from particulate material of the south coast of Korea.</title>
        <authorList>
            <person name="Jiang Y."/>
        </authorList>
    </citation>
    <scope>NUCLEOTIDE SEQUENCE [LARGE SCALE GENOMIC DNA]</scope>
    <source>
        <strain evidence="1 2">GY-19</strain>
    </source>
</reference>
<organism evidence="1 2">
    <name type="scientific">Dasania phycosphaerae</name>
    <dbReference type="NCBI Taxonomy" id="2950436"/>
    <lineage>
        <taxon>Bacteria</taxon>
        <taxon>Pseudomonadati</taxon>
        <taxon>Pseudomonadota</taxon>
        <taxon>Gammaproteobacteria</taxon>
        <taxon>Cellvibrionales</taxon>
        <taxon>Spongiibacteraceae</taxon>
        <taxon>Dasania</taxon>
    </lineage>
</organism>
<name>A0A9J6RQR9_9GAMM</name>
<comment type="caution">
    <text evidence="1">The sequence shown here is derived from an EMBL/GenBank/DDBJ whole genome shotgun (WGS) entry which is preliminary data.</text>
</comment>
<dbReference type="GO" id="GO:0008704">
    <property type="term" value="F:5-carboxymethyl-2-hydroxymuconate delta-isomerase activity"/>
    <property type="evidence" value="ECO:0007669"/>
    <property type="project" value="InterPro"/>
</dbReference>
<dbReference type="SUPFAM" id="SSF55331">
    <property type="entry name" value="Tautomerase/MIF"/>
    <property type="match status" value="1"/>
</dbReference>
<dbReference type="PANTHER" id="PTHR37950:SF1">
    <property type="entry name" value="4-HYDROXYPHENYLACETATE CATABOLISM PROTEIN"/>
    <property type="match status" value="1"/>
</dbReference>
<accession>A0A9J6RQR9</accession>
<dbReference type="Gene3D" id="3.30.429.10">
    <property type="entry name" value="Macrophage Migration Inhibitory Factor"/>
    <property type="match status" value="1"/>
</dbReference>
<protein>
    <submittedName>
        <fullName evidence="1">5-carboxymethyl-2-hydroxymuconate Delta-isomerase</fullName>
    </submittedName>
</protein>
<gene>
    <name evidence="1" type="ORF">O0V09_17085</name>
</gene>
<dbReference type="InterPro" id="IPR004220">
    <property type="entry name" value="5-COMe_2-OHmuconate_Isoase"/>
</dbReference>
<evidence type="ECO:0000313" key="2">
    <source>
        <dbReference type="Proteomes" id="UP001069090"/>
    </source>
</evidence>